<keyword evidence="3" id="KW-0274">FAD</keyword>
<dbReference type="Gene3D" id="3.50.50.60">
    <property type="entry name" value="FAD/NAD(P)-binding domain"/>
    <property type="match status" value="1"/>
</dbReference>
<evidence type="ECO:0000259" key="6">
    <source>
        <dbReference type="Pfam" id="PF00890"/>
    </source>
</evidence>
<dbReference type="Gene3D" id="3.90.700.10">
    <property type="entry name" value="Succinate dehydrogenase/fumarate reductase flavoprotein, catalytic domain"/>
    <property type="match status" value="1"/>
</dbReference>
<dbReference type="Proteomes" id="UP000326857">
    <property type="component" value="Unassembled WGS sequence"/>
</dbReference>
<dbReference type="SUPFAM" id="SSF51905">
    <property type="entry name" value="FAD/NAD(P)-binding domain"/>
    <property type="match status" value="1"/>
</dbReference>
<dbReference type="EMBL" id="CABVLI010000029">
    <property type="protein sequence ID" value="VVT02362.1"/>
    <property type="molecule type" value="Genomic_DNA"/>
</dbReference>
<organism evidence="7 8">
    <name type="scientific">Sphingomonas aurantiaca</name>
    <dbReference type="NCBI Taxonomy" id="185949"/>
    <lineage>
        <taxon>Bacteria</taxon>
        <taxon>Pseudomonadati</taxon>
        <taxon>Pseudomonadota</taxon>
        <taxon>Alphaproteobacteria</taxon>
        <taxon>Sphingomonadales</taxon>
        <taxon>Sphingomonadaceae</taxon>
        <taxon>Sphingomonas</taxon>
    </lineage>
</organism>
<reference evidence="7 8" key="1">
    <citation type="submission" date="2019-09" db="EMBL/GenBank/DDBJ databases">
        <authorList>
            <person name="Dittami M. S."/>
        </authorList>
    </citation>
    <scope>NUCLEOTIDE SEQUENCE [LARGE SCALE GENOMIC DNA]</scope>
    <source>
        <strain evidence="7">SPHINGO391</strain>
    </source>
</reference>
<comment type="cofactor">
    <cofactor evidence="1">
        <name>FAD</name>
        <dbReference type="ChEBI" id="CHEBI:57692"/>
    </cofactor>
</comment>
<dbReference type="InterPro" id="IPR036188">
    <property type="entry name" value="FAD/NAD-bd_sf"/>
</dbReference>
<dbReference type="AlphaFoldDB" id="A0A5E7YAE2"/>
<dbReference type="PANTHER" id="PTHR43400:SF10">
    <property type="entry name" value="3-OXOSTEROID 1-DEHYDROGENASE"/>
    <property type="match status" value="1"/>
</dbReference>
<dbReference type="Pfam" id="PF00890">
    <property type="entry name" value="FAD_binding_2"/>
    <property type="match status" value="1"/>
</dbReference>
<dbReference type="InterPro" id="IPR050315">
    <property type="entry name" value="FAD-oxidoreductase_2"/>
</dbReference>
<accession>A0A5E7YAE2</accession>
<dbReference type="InterPro" id="IPR027477">
    <property type="entry name" value="Succ_DH/fumarate_Rdtase_cat_sf"/>
</dbReference>
<keyword evidence="5" id="KW-0472">Membrane</keyword>
<gene>
    <name evidence="7" type="ORF">SPHINGO391_350370</name>
</gene>
<feature type="transmembrane region" description="Helical" evidence="5">
    <location>
        <begin position="16"/>
        <end position="36"/>
    </location>
</feature>
<proteinExistence type="predicted"/>
<evidence type="ECO:0000313" key="8">
    <source>
        <dbReference type="Proteomes" id="UP000326857"/>
    </source>
</evidence>
<evidence type="ECO:0000256" key="2">
    <source>
        <dbReference type="ARBA" id="ARBA00022630"/>
    </source>
</evidence>
<dbReference type="GO" id="GO:0016491">
    <property type="term" value="F:oxidoreductase activity"/>
    <property type="evidence" value="ECO:0007669"/>
    <property type="project" value="UniProtKB-KW"/>
</dbReference>
<name>A0A5E7YAE2_9SPHN</name>
<protein>
    <submittedName>
        <fullName evidence="7">3-ketosteroid dehydrogenase</fullName>
    </submittedName>
</protein>
<keyword evidence="2" id="KW-0285">Flavoprotein</keyword>
<evidence type="ECO:0000256" key="1">
    <source>
        <dbReference type="ARBA" id="ARBA00001974"/>
    </source>
</evidence>
<dbReference type="RefSeq" id="WP_234422529.1">
    <property type="nucleotide sequence ID" value="NZ_LR701528.1"/>
</dbReference>
<keyword evidence="5" id="KW-0812">Transmembrane</keyword>
<evidence type="ECO:0000256" key="4">
    <source>
        <dbReference type="ARBA" id="ARBA00023002"/>
    </source>
</evidence>
<sequence length="468" mass="47992">MTDTKVLNGSGVAFEMAFPAIVIGAGATGLTAALALRDKGVEVLVLERDATPLGSTAMSTGLIPAAGTPEQRAAGIDDSAEIFAADLMRKTKGGTDGDIALRLAEQSADTIAWMRDVHGVPLDLVDGFLYPGHSARRMYGTPRRSGSEVMGALEAAAERAGVTLLTDATVEALHADGDRVTGIRIRRPDGTAEDIGCDALILACSGFGGNSDMVERFIPEMAGAVFYGHFGNKGDAIAWGEALGAATGDMHGYQGHGGLAVGHGVPILWPLIMEGGFQVNLDGDRFSNEAAGYSEQAAKVNAQPGGVAWSIFDARLHALMLQFDDYRDALSAGAVIEAADLDALADATGLPRDALARTAGQVAQMVAAEAEDPFGRDFTGKPVLAPPYRAAKVTGALFHTQGGLVVDRDARVLRADGSPLPNLYAGGGAARGVSGAGADGYMAGNGLLTATTFGKLAGRAAVEAIGRA</sequence>
<dbReference type="PANTHER" id="PTHR43400">
    <property type="entry name" value="FUMARATE REDUCTASE"/>
    <property type="match status" value="1"/>
</dbReference>
<dbReference type="GO" id="GO:0008202">
    <property type="term" value="P:steroid metabolic process"/>
    <property type="evidence" value="ECO:0007669"/>
    <property type="project" value="UniProtKB-ARBA"/>
</dbReference>
<evidence type="ECO:0000256" key="5">
    <source>
        <dbReference type="SAM" id="Phobius"/>
    </source>
</evidence>
<keyword evidence="5" id="KW-1133">Transmembrane helix</keyword>
<dbReference type="InterPro" id="IPR003953">
    <property type="entry name" value="FAD-dep_OxRdtase_2_FAD-bd"/>
</dbReference>
<evidence type="ECO:0000256" key="3">
    <source>
        <dbReference type="ARBA" id="ARBA00022827"/>
    </source>
</evidence>
<feature type="domain" description="FAD-dependent oxidoreductase 2 FAD-binding" evidence="6">
    <location>
        <begin position="21"/>
        <end position="436"/>
    </location>
</feature>
<dbReference type="SUPFAM" id="SSF56425">
    <property type="entry name" value="Succinate dehydrogenase/fumarate reductase flavoprotein, catalytic domain"/>
    <property type="match status" value="1"/>
</dbReference>
<evidence type="ECO:0000313" key="7">
    <source>
        <dbReference type="EMBL" id="VVT02362.1"/>
    </source>
</evidence>
<keyword evidence="4" id="KW-0560">Oxidoreductase</keyword>